<protein>
    <submittedName>
        <fullName evidence="1">Uncharacterized protein</fullName>
    </submittedName>
</protein>
<dbReference type="PATRIC" id="fig|345309.4.peg.1082"/>
<dbReference type="AlphaFoldDB" id="A0A0F3KXD1"/>
<reference evidence="1 2" key="1">
    <citation type="submission" date="2015-03" db="EMBL/GenBank/DDBJ databases">
        <title>Draft genome sequence of Luteibacter yeojuensis strain SU11.</title>
        <authorList>
            <person name="Sulaiman J."/>
            <person name="Priya K."/>
            <person name="Chan K.-G."/>
        </authorList>
    </citation>
    <scope>NUCLEOTIDE SEQUENCE [LARGE SCALE GENOMIC DNA]</scope>
    <source>
        <strain evidence="1 2">SU11</strain>
    </source>
</reference>
<proteinExistence type="predicted"/>
<comment type="caution">
    <text evidence="1">The sequence shown here is derived from an EMBL/GenBank/DDBJ whole genome shotgun (WGS) entry which is preliminary data.</text>
</comment>
<sequence length="106" mass="11456">MLIVSYKPFPGKRQALLDLLANHHRTARAQGRLGTERPWLGEGVNGEVVFVVGIDAVESLEAIWEDELLQDIEAAIAGVARMVPLRSVVEADAAFVDLAALPVRGV</sequence>
<gene>
    <name evidence="1" type="ORF">VI08_09275</name>
</gene>
<organism evidence="1 2">
    <name type="scientific">Luteibacter yeojuensis</name>
    <dbReference type="NCBI Taxonomy" id="345309"/>
    <lineage>
        <taxon>Bacteria</taxon>
        <taxon>Pseudomonadati</taxon>
        <taxon>Pseudomonadota</taxon>
        <taxon>Gammaproteobacteria</taxon>
        <taxon>Lysobacterales</taxon>
        <taxon>Rhodanobacteraceae</taxon>
        <taxon>Luteibacter</taxon>
    </lineage>
</organism>
<evidence type="ECO:0000313" key="1">
    <source>
        <dbReference type="EMBL" id="KJV34769.1"/>
    </source>
</evidence>
<keyword evidence="2" id="KW-1185">Reference proteome</keyword>
<dbReference type="EMBL" id="JZRB01000018">
    <property type="protein sequence ID" value="KJV34769.1"/>
    <property type="molecule type" value="Genomic_DNA"/>
</dbReference>
<evidence type="ECO:0000313" key="2">
    <source>
        <dbReference type="Proteomes" id="UP000033651"/>
    </source>
</evidence>
<accession>A0A0F3KXD1</accession>
<name>A0A0F3KXD1_9GAMM</name>
<dbReference type="Proteomes" id="UP000033651">
    <property type="component" value="Unassembled WGS sequence"/>
</dbReference>